<dbReference type="PANTHER" id="PTHR34136">
    <property type="match status" value="1"/>
</dbReference>
<dbReference type="GO" id="GO:0016758">
    <property type="term" value="F:hexosyltransferase activity"/>
    <property type="evidence" value="ECO:0007669"/>
    <property type="project" value="TreeGrafter"/>
</dbReference>
<gene>
    <name evidence="3" type="ORF">DF3PB_1760003</name>
    <name evidence="4" type="ORF">DF3PB_370009</name>
</gene>
<reference evidence="3" key="1">
    <citation type="submission" date="2018-07" db="EMBL/GenBank/DDBJ databases">
        <authorList>
            <person name="Quirk P.G."/>
            <person name="Krulwich T.A."/>
        </authorList>
    </citation>
    <scope>NUCLEOTIDE SEQUENCE</scope>
</reference>
<organism evidence="3">
    <name type="scientific">metagenome</name>
    <dbReference type="NCBI Taxonomy" id="256318"/>
    <lineage>
        <taxon>unclassified sequences</taxon>
        <taxon>metagenomes</taxon>
    </lineage>
</organism>
<dbReference type="NCBIfam" id="TIGR00696">
    <property type="entry name" value="wecG_tagA_cpsF"/>
    <property type="match status" value="1"/>
</dbReference>
<evidence type="ECO:0000313" key="4">
    <source>
        <dbReference type="EMBL" id="SUS07055.1"/>
    </source>
</evidence>
<accession>A0A380TBE5</accession>
<dbReference type="Pfam" id="PF03808">
    <property type="entry name" value="Glyco_tran_WecG"/>
    <property type="match status" value="1"/>
</dbReference>
<evidence type="ECO:0000256" key="1">
    <source>
        <dbReference type="ARBA" id="ARBA00022676"/>
    </source>
</evidence>
<dbReference type="EMBL" id="UIDG01000301">
    <property type="protein sequence ID" value="SUS07055.1"/>
    <property type="molecule type" value="Genomic_DNA"/>
</dbReference>
<protein>
    <submittedName>
        <fullName evidence="3">Glycosyl transferase</fullName>
    </submittedName>
</protein>
<proteinExistence type="predicted"/>
<dbReference type="InterPro" id="IPR004629">
    <property type="entry name" value="WecG_TagA_CpsF"/>
</dbReference>
<evidence type="ECO:0000313" key="3">
    <source>
        <dbReference type="EMBL" id="SUS05161.1"/>
    </source>
</evidence>
<dbReference type="AlphaFoldDB" id="A0A380TBE5"/>
<keyword evidence="2 3" id="KW-0808">Transferase</keyword>
<dbReference type="CDD" id="cd06533">
    <property type="entry name" value="Glyco_transf_WecG_TagA"/>
    <property type="match status" value="1"/>
</dbReference>
<keyword evidence="1" id="KW-0328">Glycosyltransferase</keyword>
<dbReference type="EMBL" id="UIDG01000086">
    <property type="protein sequence ID" value="SUS05161.1"/>
    <property type="molecule type" value="Genomic_DNA"/>
</dbReference>
<dbReference type="PANTHER" id="PTHR34136:SF1">
    <property type="entry name" value="UDP-N-ACETYL-D-MANNOSAMINURONIC ACID TRANSFERASE"/>
    <property type="match status" value="1"/>
</dbReference>
<sequence>MGQHADALNTATAAIAKGTLTDRPLTDGPPPTVNVLGVGVSAINMAIALSTIEGWIARRERHYVTITGVHGIMECQDDAELRAIHNRAGLVTPDGMPLVWLSWLNGRAHVDRVYGPDLMLALCERSCERGYRHFFYGGNDGVAAELRDRLVARYPSLKVAGIYTPPFRPLTEEEDEAVIARINASGADLVWVGLSTPKQERWMAGHLGRLHASAMIGVGAAFDFHAGLKPQAPRWMQRAGLEWLFRTVCEPRRLGARYLKNNPRFLGLIALQLLGLKRYAVTR</sequence>
<evidence type="ECO:0000256" key="2">
    <source>
        <dbReference type="ARBA" id="ARBA00022679"/>
    </source>
</evidence>
<name>A0A380TBE5_9ZZZZ</name>